<evidence type="ECO:0000256" key="4">
    <source>
        <dbReference type="ARBA" id="ARBA00022989"/>
    </source>
</evidence>
<dbReference type="Proteomes" id="UP001530400">
    <property type="component" value="Unassembled WGS sequence"/>
</dbReference>
<keyword evidence="4 6" id="KW-1133">Transmembrane helix</keyword>
<dbReference type="PANTHER" id="PTHR11266">
    <property type="entry name" value="PEROXISOMAL MEMBRANE PROTEIN 2, PXMP2 MPV17"/>
    <property type="match status" value="1"/>
</dbReference>
<evidence type="ECO:0000256" key="2">
    <source>
        <dbReference type="ARBA" id="ARBA00006824"/>
    </source>
</evidence>
<proteinExistence type="inferred from homology"/>
<feature type="transmembrane region" description="Helical" evidence="6">
    <location>
        <begin position="120"/>
        <end position="139"/>
    </location>
</feature>
<evidence type="ECO:0000313" key="8">
    <source>
        <dbReference type="Proteomes" id="UP001530400"/>
    </source>
</evidence>
<keyword evidence="8" id="KW-1185">Reference proteome</keyword>
<evidence type="ECO:0000256" key="1">
    <source>
        <dbReference type="ARBA" id="ARBA00004141"/>
    </source>
</evidence>
<comment type="subcellular location">
    <subcellularLocation>
        <location evidence="1">Membrane</location>
        <topology evidence="1">Multi-pass membrane protein</topology>
    </subcellularLocation>
</comment>
<dbReference type="Pfam" id="PF04117">
    <property type="entry name" value="Mpv17_PMP22"/>
    <property type="match status" value="1"/>
</dbReference>
<dbReference type="InterPro" id="IPR007248">
    <property type="entry name" value="Mpv17_PMP22"/>
</dbReference>
<name>A0ABD3MV72_9STRA</name>
<dbReference type="GO" id="GO:0016020">
    <property type="term" value="C:membrane"/>
    <property type="evidence" value="ECO:0007669"/>
    <property type="project" value="UniProtKB-SubCell"/>
</dbReference>
<feature type="transmembrane region" description="Helical" evidence="6">
    <location>
        <begin position="80"/>
        <end position="100"/>
    </location>
</feature>
<organism evidence="7 8">
    <name type="scientific">Cyclotella atomus</name>
    <dbReference type="NCBI Taxonomy" id="382360"/>
    <lineage>
        <taxon>Eukaryota</taxon>
        <taxon>Sar</taxon>
        <taxon>Stramenopiles</taxon>
        <taxon>Ochrophyta</taxon>
        <taxon>Bacillariophyta</taxon>
        <taxon>Coscinodiscophyceae</taxon>
        <taxon>Thalassiosirophycidae</taxon>
        <taxon>Stephanodiscales</taxon>
        <taxon>Stephanodiscaceae</taxon>
        <taxon>Cyclotella</taxon>
    </lineage>
</organism>
<evidence type="ECO:0000313" key="7">
    <source>
        <dbReference type="EMBL" id="KAL3766853.1"/>
    </source>
</evidence>
<reference evidence="7 8" key="1">
    <citation type="submission" date="2024-10" db="EMBL/GenBank/DDBJ databases">
        <title>Updated reference genomes for cyclostephanoid diatoms.</title>
        <authorList>
            <person name="Roberts W.R."/>
            <person name="Alverson A.J."/>
        </authorList>
    </citation>
    <scope>NUCLEOTIDE SEQUENCE [LARGE SCALE GENOMIC DNA]</scope>
    <source>
        <strain evidence="7 8">AJA010-31</strain>
    </source>
</reference>
<keyword evidence="3 6" id="KW-0812">Transmembrane</keyword>
<feature type="transmembrane region" description="Helical" evidence="6">
    <location>
        <begin position="145"/>
        <end position="162"/>
    </location>
</feature>
<protein>
    <submittedName>
        <fullName evidence="7">Uncharacterized protein</fullName>
    </submittedName>
</protein>
<comment type="similarity">
    <text evidence="2 6">Belongs to the peroxisomal membrane protein PXMP2/4 family.</text>
</comment>
<sequence>MSLADLTTQLVVEDRAILPAHSHTTDDDKSINNSYDPKRTMRWTAIGLTLHGPYFFTAFQQLDRIFGASTSLKVATTKTIFGQLIIFPPYLTALFVYMGLLEGMKKDDIRDKVYDRVPKAFVSGCIFWPFANMFNFSVVPVKWRVVYLAGVGGLWNGYLSYLNQSGDD</sequence>
<keyword evidence="5 6" id="KW-0472">Membrane</keyword>
<dbReference type="PANTHER" id="PTHR11266:SF116">
    <property type="entry name" value="MPV17-LIKE PROTEIN"/>
    <property type="match status" value="1"/>
</dbReference>
<accession>A0ABD3MV72</accession>
<dbReference type="EMBL" id="JALLPJ020001378">
    <property type="protein sequence ID" value="KAL3766853.1"/>
    <property type="molecule type" value="Genomic_DNA"/>
</dbReference>
<evidence type="ECO:0000256" key="5">
    <source>
        <dbReference type="ARBA" id="ARBA00023136"/>
    </source>
</evidence>
<dbReference type="AlphaFoldDB" id="A0ABD3MV72"/>
<gene>
    <name evidence="7" type="ORF">ACHAWO_002291</name>
</gene>
<comment type="caution">
    <text evidence="7">The sequence shown here is derived from an EMBL/GenBank/DDBJ whole genome shotgun (WGS) entry which is preliminary data.</text>
</comment>
<evidence type="ECO:0000256" key="6">
    <source>
        <dbReference type="RuleBase" id="RU363053"/>
    </source>
</evidence>
<evidence type="ECO:0000256" key="3">
    <source>
        <dbReference type="ARBA" id="ARBA00022692"/>
    </source>
</evidence>